<name>A0A1Y1UV06_9TREE</name>
<dbReference type="Pfam" id="PF25871">
    <property type="entry name" value="HTH_76"/>
    <property type="match status" value="1"/>
</dbReference>
<dbReference type="PANTHER" id="PTHR36855:SF1">
    <property type="entry name" value="PEROXISOME MEMBRANE ANCHOR PROTEIN PEX14P N-TERMINAL DOMAIN-CONTAINING PROTEIN"/>
    <property type="match status" value="1"/>
</dbReference>
<feature type="region of interest" description="Disordered" evidence="1">
    <location>
        <begin position="309"/>
        <end position="377"/>
    </location>
</feature>
<dbReference type="Pfam" id="PF17733">
    <property type="entry name" value="KPWE_dom"/>
    <property type="match status" value="1"/>
</dbReference>
<feature type="compositionally biased region" description="Low complexity" evidence="1">
    <location>
        <begin position="118"/>
        <end position="148"/>
    </location>
</feature>
<keyword evidence="5" id="KW-1185">Reference proteome</keyword>
<feature type="compositionally biased region" description="Polar residues" evidence="1">
    <location>
        <begin position="277"/>
        <end position="291"/>
    </location>
</feature>
<dbReference type="InParanoid" id="A0A1Y1UV06"/>
<gene>
    <name evidence="4" type="ORF">BD324DRAFT_35251</name>
</gene>
<dbReference type="GeneID" id="33554367"/>
<feature type="compositionally biased region" description="Polar residues" evidence="1">
    <location>
        <begin position="1"/>
        <end position="12"/>
    </location>
</feature>
<dbReference type="AlphaFoldDB" id="A0A1Y1UV06"/>
<dbReference type="RefSeq" id="XP_021874724.1">
    <property type="nucleotide sequence ID" value="XM_022012559.1"/>
</dbReference>
<feature type="compositionally biased region" description="Pro residues" evidence="1">
    <location>
        <begin position="321"/>
        <end position="333"/>
    </location>
</feature>
<feature type="compositionally biased region" description="Polar residues" evidence="1">
    <location>
        <begin position="334"/>
        <end position="344"/>
    </location>
</feature>
<dbReference type="OrthoDB" id="9936937at2759"/>
<reference evidence="4 5" key="1">
    <citation type="submission" date="2017-03" db="EMBL/GenBank/DDBJ databases">
        <title>Widespread Adenine N6-methylation of Active Genes in Fungi.</title>
        <authorList>
            <consortium name="DOE Joint Genome Institute"/>
            <person name="Mondo S.J."/>
            <person name="Dannebaum R.O."/>
            <person name="Kuo R.C."/>
            <person name="Louie K.B."/>
            <person name="Bewick A.J."/>
            <person name="Labutti K."/>
            <person name="Haridas S."/>
            <person name="Kuo A."/>
            <person name="Salamov A."/>
            <person name="Ahrendt S.R."/>
            <person name="Lau R."/>
            <person name="Bowen B.P."/>
            <person name="Lipzen A."/>
            <person name="Sullivan W."/>
            <person name="Andreopoulos W.B."/>
            <person name="Clum A."/>
            <person name="Lindquist E."/>
            <person name="Daum C."/>
            <person name="Northen T.R."/>
            <person name="Ramamoorthy G."/>
            <person name="Schmitz R.J."/>
            <person name="Gryganskyi A."/>
            <person name="Culley D."/>
            <person name="Magnuson J."/>
            <person name="James T.Y."/>
            <person name="O'Malley M.A."/>
            <person name="Stajich J.E."/>
            <person name="Spatafora J.W."/>
            <person name="Visel A."/>
            <person name="Grigoriev I.V."/>
        </authorList>
    </citation>
    <scope>NUCLEOTIDE SEQUENCE [LARGE SCALE GENOMIC DNA]</scope>
    <source>
        <strain evidence="4 5">NRRL Y-17943</strain>
    </source>
</reference>
<feature type="compositionally biased region" description="Polar residues" evidence="1">
    <location>
        <begin position="21"/>
        <end position="47"/>
    </location>
</feature>
<dbReference type="EMBL" id="NBSH01000001">
    <property type="protein sequence ID" value="ORX41045.1"/>
    <property type="molecule type" value="Genomic_DNA"/>
</dbReference>
<dbReference type="InterPro" id="IPR040554">
    <property type="entry name" value="KPWE_PEX14_dom"/>
</dbReference>
<comment type="caution">
    <text evidence="4">The sequence shown here is derived from an EMBL/GenBank/DDBJ whole genome shotgun (WGS) entry which is preliminary data.</text>
</comment>
<evidence type="ECO:0000259" key="3">
    <source>
        <dbReference type="Pfam" id="PF25871"/>
    </source>
</evidence>
<dbReference type="STRING" id="4999.A0A1Y1UV06"/>
<dbReference type="Proteomes" id="UP000193218">
    <property type="component" value="Unassembled WGS sequence"/>
</dbReference>
<accession>A0A1Y1UV06</accession>
<feature type="domain" description="Peroxisomal membrane protein PEX14-like KPWE" evidence="2">
    <location>
        <begin position="192"/>
        <end position="238"/>
    </location>
</feature>
<protein>
    <submittedName>
        <fullName evidence="4">Uncharacterized protein</fullName>
    </submittedName>
</protein>
<feature type="compositionally biased region" description="Polar residues" evidence="1">
    <location>
        <begin position="246"/>
        <end position="258"/>
    </location>
</feature>
<feature type="region of interest" description="Disordered" evidence="1">
    <location>
        <begin position="1"/>
        <end position="47"/>
    </location>
</feature>
<proteinExistence type="predicted"/>
<dbReference type="InterPro" id="IPR058841">
    <property type="entry name" value="HTH_76"/>
</dbReference>
<feature type="domain" description="PEX14-like helix-turn-helix" evidence="3">
    <location>
        <begin position="52"/>
        <end position="121"/>
    </location>
</feature>
<evidence type="ECO:0000313" key="4">
    <source>
        <dbReference type="EMBL" id="ORX41045.1"/>
    </source>
</evidence>
<evidence type="ECO:0000313" key="5">
    <source>
        <dbReference type="Proteomes" id="UP000193218"/>
    </source>
</evidence>
<feature type="region of interest" description="Disordered" evidence="1">
    <location>
        <begin position="244"/>
        <end position="293"/>
    </location>
</feature>
<evidence type="ECO:0000256" key="1">
    <source>
        <dbReference type="SAM" id="MobiDB-lite"/>
    </source>
</evidence>
<evidence type="ECO:0000259" key="2">
    <source>
        <dbReference type="Pfam" id="PF17733"/>
    </source>
</evidence>
<sequence>MNLADPSTTRLSPKSGPSKGPTHTSPETTTGQATRSDNTITGPWTSPSDRAALFEAFEHYRFSDDPNFRAGLPTVIGAIRGTKRSAAQIDEIMGRAQWFYFTRLYQISIPWESYASWSNGNSSRSSTSHPSSSTSSSPRGSSLSRSPTPLHPAPKPRDPMAVLNHLAEAKRMMEDTSGSSSSVQSSSPGDQGMSFSMLCTLISEGRAGEVPVKMIPDQLNTSPPSDSILPTRLKPWEQPQPFFTHRSVSQTSPSSYNASPPPTVYYGLPQAPPFPSGRNSSTTHSPANSVRHSPPIFAFDSMGVYRQRSNASSSSLHSPVLPLPPSRQDPSPPGTSSSFTNPSLAPSPPAMDLPTSSSPFDLATVGLHSGSSTDPELDLHDLIVDDDDDHAALLV</sequence>
<dbReference type="PANTHER" id="PTHR36855">
    <property type="entry name" value="CHROMOSOME 10, WHOLE GENOME SHOTGUN SEQUENCE"/>
    <property type="match status" value="1"/>
</dbReference>
<organism evidence="4 5">
    <name type="scientific">Kockovaella imperatae</name>
    <dbReference type="NCBI Taxonomy" id="4999"/>
    <lineage>
        <taxon>Eukaryota</taxon>
        <taxon>Fungi</taxon>
        <taxon>Dikarya</taxon>
        <taxon>Basidiomycota</taxon>
        <taxon>Agaricomycotina</taxon>
        <taxon>Tremellomycetes</taxon>
        <taxon>Tremellales</taxon>
        <taxon>Cuniculitremaceae</taxon>
        <taxon>Kockovaella</taxon>
    </lineage>
</organism>
<feature type="region of interest" description="Disordered" evidence="1">
    <location>
        <begin position="118"/>
        <end position="159"/>
    </location>
</feature>